<dbReference type="GeneTree" id="ENSGT00530000063981"/>
<dbReference type="Ensembl" id="ENSTNIT00000009497.1">
    <property type="protein sequence ID" value="ENSTNIP00000009326.1"/>
    <property type="gene ID" value="ENSTNIG00000006553.1"/>
</dbReference>
<keyword evidence="4" id="KW-1185">Reference proteome</keyword>
<dbReference type="AlphaFoldDB" id="H3CM46"/>
<accession>H3CM46</accession>
<comment type="similarity">
    <text evidence="1">Belongs to the PROTOR family.</text>
</comment>
<dbReference type="SUPFAM" id="SSF74788">
    <property type="entry name" value="Cullin repeat-like"/>
    <property type="match status" value="1"/>
</dbReference>
<dbReference type="GO" id="GO:0038203">
    <property type="term" value="P:TORC2 signaling"/>
    <property type="evidence" value="ECO:0007669"/>
    <property type="project" value="TreeGrafter"/>
</dbReference>
<dbReference type="Proteomes" id="UP000007303">
    <property type="component" value="Unassembled WGS sequence"/>
</dbReference>
<protein>
    <submittedName>
        <fullName evidence="3">Proline rich 5</fullName>
    </submittedName>
</protein>
<organism evidence="3 4">
    <name type="scientific">Tetraodon nigroviridis</name>
    <name type="common">Spotted green pufferfish</name>
    <name type="synonym">Chelonodon nigroviridis</name>
    <dbReference type="NCBI Taxonomy" id="99883"/>
    <lineage>
        <taxon>Eukaryota</taxon>
        <taxon>Metazoa</taxon>
        <taxon>Chordata</taxon>
        <taxon>Craniata</taxon>
        <taxon>Vertebrata</taxon>
        <taxon>Euteleostomi</taxon>
        <taxon>Actinopterygii</taxon>
        <taxon>Neopterygii</taxon>
        <taxon>Teleostei</taxon>
        <taxon>Neoteleostei</taxon>
        <taxon>Acanthomorphata</taxon>
        <taxon>Eupercaria</taxon>
        <taxon>Tetraodontiformes</taxon>
        <taxon>Tetradontoidea</taxon>
        <taxon>Tetraodontidae</taxon>
        <taxon>Tetraodon</taxon>
    </lineage>
</organism>
<reference evidence="4" key="1">
    <citation type="journal article" date="2004" name="Nature">
        <title>Genome duplication in the teleost fish Tetraodon nigroviridis reveals the early vertebrate proto-karyotype.</title>
        <authorList>
            <person name="Jaillon O."/>
            <person name="Aury J.-M."/>
            <person name="Brunet F."/>
            <person name="Petit J.-L."/>
            <person name="Stange-Thomann N."/>
            <person name="Mauceli E."/>
            <person name="Bouneau L."/>
            <person name="Fischer C."/>
            <person name="Ozouf-Costaz C."/>
            <person name="Bernot A."/>
            <person name="Nicaud S."/>
            <person name="Jaffe D."/>
            <person name="Fisher S."/>
            <person name="Lutfalla G."/>
            <person name="Dossat C."/>
            <person name="Segurens B."/>
            <person name="Dasilva C."/>
            <person name="Salanoubat M."/>
            <person name="Levy M."/>
            <person name="Boudet N."/>
            <person name="Castellano S."/>
            <person name="Anthouard V."/>
            <person name="Jubin C."/>
            <person name="Castelli V."/>
            <person name="Katinka M."/>
            <person name="Vacherie B."/>
            <person name="Biemont C."/>
            <person name="Skalli Z."/>
            <person name="Cattolico L."/>
            <person name="Poulain J."/>
            <person name="De Berardinis V."/>
            <person name="Cruaud C."/>
            <person name="Duprat S."/>
            <person name="Brottier P."/>
            <person name="Coutanceau J.-P."/>
            <person name="Gouzy J."/>
            <person name="Parra G."/>
            <person name="Lardier G."/>
            <person name="Chapple C."/>
            <person name="McKernan K.J."/>
            <person name="McEwan P."/>
            <person name="Bosak S."/>
            <person name="Kellis M."/>
            <person name="Volff J.-N."/>
            <person name="Guigo R."/>
            <person name="Zody M.C."/>
            <person name="Mesirov J."/>
            <person name="Lindblad-Toh K."/>
            <person name="Birren B."/>
            <person name="Nusbaum C."/>
            <person name="Kahn D."/>
            <person name="Robinson-Rechavi M."/>
            <person name="Laudet V."/>
            <person name="Schachter V."/>
            <person name="Quetier F."/>
            <person name="Saurin W."/>
            <person name="Scarpelli C."/>
            <person name="Wincker P."/>
            <person name="Lander E.S."/>
            <person name="Weissenbach J."/>
            <person name="Roest Crollius H."/>
        </authorList>
    </citation>
    <scope>NUCLEOTIDE SEQUENCE [LARGE SCALE GENOMIC DNA]</scope>
</reference>
<reference evidence="3" key="3">
    <citation type="submission" date="2025-09" db="UniProtKB">
        <authorList>
            <consortium name="Ensembl"/>
        </authorList>
    </citation>
    <scope>IDENTIFICATION</scope>
</reference>
<evidence type="ECO:0000256" key="1">
    <source>
        <dbReference type="ARBA" id="ARBA00010453"/>
    </source>
</evidence>
<sequence>DKGSQQRRAGANATWNSIHNAVISVFQRKELGENDLYTLNEGVRQLLKTELGSFFTEYLQNQLLTKGMVILRDRIRFYEGQKLLDSLADTWDFFFCDVLTMLQAIFYPVQQGKEPSVRQLALLHFRNIITLNLKLDEALSRPRARVPPSIIQMLLILQGVHESKGVTDDYLRLEALIQKVVSPYLGTHGLFSRDGSSHLHCSACLLEKHLFGFRTSKAKNVVVSKSTVVRSQSYNVPMLSPLVEYDADAGAGGGASCVRRHSVSEMTSCLEDTQTGKKCPHAVQSQHPSPCILPEPSPGEDTPCTGSLVSACSASSRVLTQGLSPGTSPPSSLDNAMDHVLESLDSESEHNGIFLSFGHSSGGSEHSGGSQRQSAL</sequence>
<dbReference type="STRING" id="99883.ENSTNIP00000009326"/>
<dbReference type="PANTHER" id="PTHR32428:SF4">
    <property type="entry name" value="PROLINE-RICH PROTEIN 5"/>
    <property type="match status" value="1"/>
</dbReference>
<feature type="region of interest" description="Disordered" evidence="2">
    <location>
        <begin position="352"/>
        <end position="376"/>
    </location>
</feature>
<name>H3CM46_TETNG</name>
<dbReference type="GO" id="GO:0031932">
    <property type="term" value="C:TORC2 complex"/>
    <property type="evidence" value="ECO:0007669"/>
    <property type="project" value="TreeGrafter"/>
</dbReference>
<dbReference type="Pfam" id="PF08539">
    <property type="entry name" value="HbrB"/>
    <property type="match status" value="1"/>
</dbReference>
<proteinExistence type="inferred from homology"/>
<dbReference type="InterPro" id="IPR016159">
    <property type="entry name" value="Cullin_repeat-like_dom_sf"/>
</dbReference>
<feature type="compositionally biased region" description="Low complexity" evidence="2">
    <location>
        <begin position="358"/>
        <end position="370"/>
    </location>
</feature>
<dbReference type="InterPro" id="IPR013745">
    <property type="entry name" value="Bit61/PRR5"/>
</dbReference>
<dbReference type="InParanoid" id="H3CM46"/>
<reference evidence="3" key="2">
    <citation type="submission" date="2025-08" db="UniProtKB">
        <authorList>
            <consortium name="Ensembl"/>
        </authorList>
    </citation>
    <scope>IDENTIFICATION</scope>
</reference>
<evidence type="ECO:0000256" key="2">
    <source>
        <dbReference type="SAM" id="MobiDB-lite"/>
    </source>
</evidence>
<evidence type="ECO:0000313" key="3">
    <source>
        <dbReference type="Ensembl" id="ENSTNIP00000009326.1"/>
    </source>
</evidence>
<dbReference type="HOGENOM" id="CLU_046146_0_0_1"/>
<evidence type="ECO:0000313" key="4">
    <source>
        <dbReference type="Proteomes" id="UP000007303"/>
    </source>
</evidence>
<dbReference type="OMA" id="GEAMHST"/>
<dbReference type="PANTHER" id="PTHR32428">
    <property type="entry name" value="TARGET OF RAPAMYCIN COMPLEX 2 SUBUNIT BIT61-RELATED"/>
    <property type="match status" value="1"/>
</dbReference>